<evidence type="ECO:0000256" key="3">
    <source>
        <dbReference type="ARBA" id="ARBA00023237"/>
    </source>
</evidence>
<proteinExistence type="predicted"/>
<protein>
    <submittedName>
        <fullName evidence="5">TonB-dependent receptor</fullName>
    </submittedName>
</protein>
<dbReference type="InterPro" id="IPR036942">
    <property type="entry name" value="Beta-barrel_TonB_sf"/>
</dbReference>
<keyword evidence="5" id="KW-0675">Receptor</keyword>
<dbReference type="SUPFAM" id="SSF56935">
    <property type="entry name" value="Porins"/>
    <property type="match status" value="1"/>
</dbReference>
<feature type="signal peptide" evidence="4">
    <location>
        <begin position="1"/>
        <end position="21"/>
    </location>
</feature>
<dbReference type="Proteomes" id="UP000317332">
    <property type="component" value="Unassembled WGS sequence"/>
</dbReference>
<dbReference type="Gene3D" id="2.40.170.20">
    <property type="entry name" value="TonB-dependent receptor, beta-barrel domain"/>
    <property type="match status" value="1"/>
</dbReference>
<organism evidence="5 6">
    <name type="scientific">Paucihalobacter ruber</name>
    <dbReference type="NCBI Taxonomy" id="2567861"/>
    <lineage>
        <taxon>Bacteria</taxon>
        <taxon>Pseudomonadati</taxon>
        <taxon>Bacteroidota</taxon>
        <taxon>Flavobacteriia</taxon>
        <taxon>Flavobacteriales</taxon>
        <taxon>Flavobacteriaceae</taxon>
        <taxon>Paucihalobacter</taxon>
    </lineage>
</organism>
<reference evidence="5 6" key="1">
    <citation type="submission" date="2019-06" db="EMBL/GenBank/DDBJ databases">
        <title>Flavobacteriaceae Paucihalobacterium erythroidium CWB-1, complete genome.</title>
        <authorList>
            <person name="Wu S."/>
        </authorList>
    </citation>
    <scope>NUCLEOTIDE SEQUENCE [LARGE SCALE GENOMIC DNA]</scope>
    <source>
        <strain evidence="5 6">CWB-1</strain>
    </source>
</reference>
<evidence type="ECO:0000256" key="2">
    <source>
        <dbReference type="ARBA" id="ARBA00023136"/>
    </source>
</evidence>
<keyword evidence="2" id="KW-0472">Membrane</keyword>
<comment type="caution">
    <text evidence="5">The sequence shown here is derived from an EMBL/GenBank/DDBJ whole genome shotgun (WGS) entry which is preliminary data.</text>
</comment>
<dbReference type="AlphaFoldDB" id="A0A506PPN6"/>
<feature type="chain" id="PRO_5021193320" evidence="4">
    <location>
        <begin position="22"/>
        <end position="575"/>
    </location>
</feature>
<evidence type="ECO:0000313" key="6">
    <source>
        <dbReference type="Proteomes" id="UP000317332"/>
    </source>
</evidence>
<keyword evidence="4" id="KW-0732">Signal</keyword>
<dbReference type="OrthoDB" id="1264254at2"/>
<keyword evidence="6" id="KW-1185">Reference proteome</keyword>
<accession>A0A506PPN6</accession>
<sequence length="575" mass="64241">MQKQLIIILILCVLSHLNVIAQERTKDTIDPQSVNVVRPYQPTISDAFKLKAVPVLDQDGNLKKQEVRYNIFSIPVASTFTPAKGRAAEVDRKKAEKLYDNYASLGVGSYTSILGEVFINHQLNNNEYVGGHLTHHSSQGGIDEVLLDDNFSRSGLSAYFQRMERDFDWKIEGFFKRNTFNWYGLPEGLLTNDDIAQINPKHVFNNVGIDGELNFNDAIINNAKVAFNRFTDDENSSENRFVASTNFDVPVGYDAINSTLKIDFLGGNFDNNYFGSGSLDYGNFNIGLKSAYQLEQDDLKVSIGANLVYLNDTEANKSKLFIYPNINATYNVVSDIVIAYADITGDLIQNTYADFATQNPFVSPTLNIVPTDQTYNFSLGMKGKLSSAISYNLGGSYKDEKFKPLFKSNPFLTGATTSYQNGNSFGIVYDDVKTISLLGELTFDFNRNISMILQGEYFNYNLTTQAEAWNLPDLKASAIINAQIDENWFAGASLFFVGERKDELEVLGTLLPVEPQSVTLGSFFDTNVHVGYKINSQLSVFGKVNNMLNNNYQNWANFPVQGIQVLAGATYQFDF</sequence>
<evidence type="ECO:0000256" key="1">
    <source>
        <dbReference type="ARBA" id="ARBA00004442"/>
    </source>
</evidence>
<dbReference type="EMBL" id="VHIQ01000001">
    <property type="protein sequence ID" value="TPV35539.1"/>
    <property type="molecule type" value="Genomic_DNA"/>
</dbReference>
<evidence type="ECO:0000256" key="4">
    <source>
        <dbReference type="SAM" id="SignalP"/>
    </source>
</evidence>
<gene>
    <name evidence="5" type="ORF">FJ651_01100</name>
</gene>
<dbReference type="RefSeq" id="WP_140988549.1">
    <property type="nucleotide sequence ID" value="NZ_VHIQ01000001.1"/>
</dbReference>
<dbReference type="GO" id="GO:0009279">
    <property type="term" value="C:cell outer membrane"/>
    <property type="evidence" value="ECO:0007669"/>
    <property type="project" value="UniProtKB-SubCell"/>
</dbReference>
<keyword evidence="3" id="KW-0998">Cell outer membrane</keyword>
<name>A0A506PPN6_9FLAO</name>
<evidence type="ECO:0000313" key="5">
    <source>
        <dbReference type="EMBL" id="TPV35539.1"/>
    </source>
</evidence>
<comment type="subcellular location">
    <subcellularLocation>
        <location evidence="1">Cell outer membrane</location>
    </subcellularLocation>
</comment>